<sequence>MDFFQTFLPVLTAGVGICIGWLMCKRTGMPKSISIPNVYNKSEAKLVLLVRQDLGMTKGKIAAQCSHATLGCYKQAEKICPEILKRWEWNGQPKIVLKAQSLDVLLECEKAADKLNINNCLIHDAGRTQIAAGSATVLGIGPAPADLIDKVSGHLKLL</sequence>
<dbReference type="GO" id="GO:0005829">
    <property type="term" value="C:cytosol"/>
    <property type="evidence" value="ECO:0007669"/>
    <property type="project" value="TreeGrafter"/>
</dbReference>
<dbReference type="NCBIfam" id="NF003314">
    <property type="entry name" value="PRK04322.1"/>
    <property type="match status" value="1"/>
</dbReference>
<dbReference type="PANTHER" id="PTHR12649">
    <property type="entry name" value="PEPTIDYL-TRNA HYDROLASE 2"/>
    <property type="match status" value="1"/>
</dbReference>
<keyword evidence="5" id="KW-0472">Membrane</keyword>
<dbReference type="InterPro" id="IPR023476">
    <property type="entry name" value="Pep_tRNA_hydro_II_dom_sf"/>
</dbReference>
<evidence type="ECO:0000256" key="1">
    <source>
        <dbReference type="ARBA" id="ARBA00013260"/>
    </source>
</evidence>
<accession>A0A3P7Q0U3</accession>
<evidence type="ECO:0000256" key="2">
    <source>
        <dbReference type="ARBA" id="ARBA00022801"/>
    </source>
</evidence>
<evidence type="ECO:0000313" key="7">
    <source>
        <dbReference type="Proteomes" id="UP000281553"/>
    </source>
</evidence>
<evidence type="ECO:0000256" key="3">
    <source>
        <dbReference type="ARBA" id="ARBA00038050"/>
    </source>
</evidence>
<gene>
    <name evidence="6" type="ORF">DILT_LOCUS14467</name>
</gene>
<dbReference type="NCBIfam" id="TIGR00283">
    <property type="entry name" value="arch_pth2"/>
    <property type="match status" value="1"/>
</dbReference>
<dbReference type="Proteomes" id="UP000281553">
    <property type="component" value="Unassembled WGS sequence"/>
</dbReference>
<comment type="similarity">
    <text evidence="3">Belongs to the PTH2 family.</text>
</comment>
<keyword evidence="2" id="KW-0378">Hydrolase</keyword>
<organism evidence="6 7">
    <name type="scientific">Dibothriocephalus latus</name>
    <name type="common">Fish tapeworm</name>
    <name type="synonym">Diphyllobothrium latum</name>
    <dbReference type="NCBI Taxonomy" id="60516"/>
    <lineage>
        <taxon>Eukaryota</taxon>
        <taxon>Metazoa</taxon>
        <taxon>Spiralia</taxon>
        <taxon>Lophotrochozoa</taxon>
        <taxon>Platyhelminthes</taxon>
        <taxon>Cestoda</taxon>
        <taxon>Eucestoda</taxon>
        <taxon>Diphyllobothriidea</taxon>
        <taxon>Diphyllobothriidae</taxon>
        <taxon>Dibothriocephalus</taxon>
    </lineage>
</organism>
<dbReference type="FunFam" id="3.40.1490.10:FF:000001">
    <property type="entry name" value="Peptidyl-tRNA hydrolase 2"/>
    <property type="match status" value="1"/>
</dbReference>
<dbReference type="OrthoDB" id="1733656at2759"/>
<keyword evidence="5" id="KW-1133">Transmembrane helix</keyword>
<dbReference type="AlphaFoldDB" id="A0A3P7Q0U3"/>
<reference evidence="6 7" key="1">
    <citation type="submission" date="2018-11" db="EMBL/GenBank/DDBJ databases">
        <authorList>
            <consortium name="Pathogen Informatics"/>
        </authorList>
    </citation>
    <scope>NUCLEOTIDE SEQUENCE [LARGE SCALE GENOMIC DNA]</scope>
</reference>
<protein>
    <recommendedName>
        <fullName evidence="1">peptidyl-tRNA hydrolase</fullName>
        <ecNumber evidence="1">3.1.1.29</ecNumber>
    </recommendedName>
</protein>
<dbReference type="EMBL" id="UYRU01074411">
    <property type="protein sequence ID" value="VDN24589.1"/>
    <property type="molecule type" value="Genomic_DNA"/>
</dbReference>
<dbReference type="PANTHER" id="PTHR12649:SF11">
    <property type="entry name" value="PEPTIDYL-TRNA HYDROLASE 2, MITOCHONDRIAL"/>
    <property type="match status" value="1"/>
</dbReference>
<keyword evidence="5" id="KW-0812">Transmembrane</keyword>
<evidence type="ECO:0000256" key="4">
    <source>
        <dbReference type="ARBA" id="ARBA00048707"/>
    </source>
</evidence>
<dbReference type="CDD" id="cd02430">
    <property type="entry name" value="PTH2"/>
    <property type="match status" value="1"/>
</dbReference>
<evidence type="ECO:0000313" key="6">
    <source>
        <dbReference type="EMBL" id="VDN24589.1"/>
    </source>
</evidence>
<feature type="transmembrane region" description="Helical" evidence="5">
    <location>
        <begin position="6"/>
        <end position="24"/>
    </location>
</feature>
<comment type="catalytic activity">
    <reaction evidence="4">
        <text>an N-acyl-L-alpha-aminoacyl-tRNA + H2O = an N-acyl-L-amino acid + a tRNA + H(+)</text>
        <dbReference type="Rhea" id="RHEA:54448"/>
        <dbReference type="Rhea" id="RHEA-COMP:10123"/>
        <dbReference type="Rhea" id="RHEA-COMP:13883"/>
        <dbReference type="ChEBI" id="CHEBI:15377"/>
        <dbReference type="ChEBI" id="CHEBI:15378"/>
        <dbReference type="ChEBI" id="CHEBI:59874"/>
        <dbReference type="ChEBI" id="CHEBI:78442"/>
        <dbReference type="ChEBI" id="CHEBI:138191"/>
        <dbReference type="EC" id="3.1.1.29"/>
    </reaction>
</comment>
<dbReference type="InterPro" id="IPR002833">
    <property type="entry name" value="PTH2"/>
</dbReference>
<dbReference type="GO" id="GO:0004045">
    <property type="term" value="F:peptidyl-tRNA hydrolase activity"/>
    <property type="evidence" value="ECO:0007669"/>
    <property type="project" value="UniProtKB-EC"/>
</dbReference>
<evidence type="ECO:0000256" key="5">
    <source>
        <dbReference type="SAM" id="Phobius"/>
    </source>
</evidence>
<keyword evidence="7" id="KW-1185">Reference proteome</keyword>
<dbReference type="SUPFAM" id="SSF102462">
    <property type="entry name" value="Peptidyl-tRNA hydrolase II"/>
    <property type="match status" value="1"/>
</dbReference>
<proteinExistence type="inferred from homology"/>
<dbReference type="Gene3D" id="3.40.1490.10">
    <property type="entry name" value="Bit1"/>
    <property type="match status" value="1"/>
</dbReference>
<name>A0A3P7Q0U3_DIBLA</name>
<dbReference type="EC" id="3.1.1.29" evidence="1"/>
<dbReference type="Pfam" id="PF01981">
    <property type="entry name" value="PTH2"/>
    <property type="match status" value="1"/>
</dbReference>